<evidence type="ECO:0000313" key="1">
    <source>
        <dbReference type="EMBL" id="CAG7731517.1"/>
    </source>
</evidence>
<gene>
    <name evidence="1" type="ORF">AFUS01_LOCUS20102</name>
</gene>
<dbReference type="AlphaFoldDB" id="A0A8J2K3M5"/>
<comment type="caution">
    <text evidence="1">The sequence shown here is derived from an EMBL/GenBank/DDBJ whole genome shotgun (WGS) entry which is preliminary data.</text>
</comment>
<proteinExistence type="predicted"/>
<dbReference type="EMBL" id="CAJVCH010214256">
    <property type="protein sequence ID" value="CAG7731517.1"/>
    <property type="molecule type" value="Genomic_DNA"/>
</dbReference>
<reference evidence="1" key="1">
    <citation type="submission" date="2021-06" db="EMBL/GenBank/DDBJ databases">
        <authorList>
            <person name="Hodson N. C."/>
            <person name="Mongue J. A."/>
            <person name="Jaron S. K."/>
        </authorList>
    </citation>
    <scope>NUCLEOTIDE SEQUENCE</scope>
</reference>
<name>A0A8J2K3M5_9HEXA</name>
<dbReference type="Proteomes" id="UP000708208">
    <property type="component" value="Unassembled WGS sequence"/>
</dbReference>
<sequence>MEVTNANGYAQEVLKSCHYDSITNDAALELLCGLRRPGKCTSKRLWENLGAIYGNSTSLEFIFKSWDKDSFDDISNEQDWDEGMQPVTTVISYAECPKTSSSSGGCSVFSQFRVSAEMSGRILIWGVVLFSSVTYF</sequence>
<keyword evidence="2" id="KW-1185">Reference proteome</keyword>
<accession>A0A8J2K3M5</accession>
<evidence type="ECO:0000313" key="2">
    <source>
        <dbReference type="Proteomes" id="UP000708208"/>
    </source>
</evidence>
<organism evidence="1 2">
    <name type="scientific">Allacma fusca</name>
    <dbReference type="NCBI Taxonomy" id="39272"/>
    <lineage>
        <taxon>Eukaryota</taxon>
        <taxon>Metazoa</taxon>
        <taxon>Ecdysozoa</taxon>
        <taxon>Arthropoda</taxon>
        <taxon>Hexapoda</taxon>
        <taxon>Collembola</taxon>
        <taxon>Symphypleona</taxon>
        <taxon>Sminthuridae</taxon>
        <taxon>Allacma</taxon>
    </lineage>
</organism>
<protein>
    <submittedName>
        <fullName evidence="1">Uncharacterized protein</fullName>
    </submittedName>
</protein>